<reference evidence="1" key="1">
    <citation type="journal article" date="2023" name="Insect Mol. Biol.">
        <title>Genome sequencing provides insights into the evolution of gene families encoding plant cell wall-degrading enzymes in longhorned beetles.</title>
        <authorList>
            <person name="Shin N.R."/>
            <person name="Okamura Y."/>
            <person name="Kirsch R."/>
            <person name="Pauchet Y."/>
        </authorList>
    </citation>
    <scope>NUCLEOTIDE SEQUENCE</scope>
    <source>
        <strain evidence="1">RBIC_L_NR</strain>
    </source>
</reference>
<sequence length="198" mass="22936">MVVSTLKRKLNYNVNDESILPICDKHKCMEKLDAIQKKIKDSTTEHLRDFIEMEMQTALDSYVKTTKSNKKYIVHYLRSSMILESVPLQKATNLCSHIPVIVISYADNLVKARCCVPKDFRTDNFNAEKWLKETVANVFKSRTAPPKGQDSTLVCNMKAKRCIFRNGILYLMKASKKPKDISKKTCKFYTVVNYLFFM</sequence>
<keyword evidence="2" id="KW-1185">Reference proteome</keyword>
<dbReference type="Proteomes" id="UP001162156">
    <property type="component" value="Unassembled WGS sequence"/>
</dbReference>
<accession>A0AAV8X881</accession>
<proteinExistence type="predicted"/>
<protein>
    <submittedName>
        <fullName evidence="1">Uncharacterized protein</fullName>
    </submittedName>
</protein>
<gene>
    <name evidence="1" type="ORF">NQ314_013053</name>
</gene>
<dbReference type="AlphaFoldDB" id="A0AAV8X881"/>
<evidence type="ECO:0000313" key="1">
    <source>
        <dbReference type="EMBL" id="KAJ8935028.1"/>
    </source>
</evidence>
<dbReference type="EMBL" id="JANEYF010003637">
    <property type="protein sequence ID" value="KAJ8935028.1"/>
    <property type="molecule type" value="Genomic_DNA"/>
</dbReference>
<organism evidence="1 2">
    <name type="scientific">Rhamnusium bicolor</name>
    <dbReference type="NCBI Taxonomy" id="1586634"/>
    <lineage>
        <taxon>Eukaryota</taxon>
        <taxon>Metazoa</taxon>
        <taxon>Ecdysozoa</taxon>
        <taxon>Arthropoda</taxon>
        <taxon>Hexapoda</taxon>
        <taxon>Insecta</taxon>
        <taxon>Pterygota</taxon>
        <taxon>Neoptera</taxon>
        <taxon>Endopterygota</taxon>
        <taxon>Coleoptera</taxon>
        <taxon>Polyphaga</taxon>
        <taxon>Cucujiformia</taxon>
        <taxon>Chrysomeloidea</taxon>
        <taxon>Cerambycidae</taxon>
        <taxon>Lepturinae</taxon>
        <taxon>Rhagiini</taxon>
        <taxon>Rhamnusium</taxon>
    </lineage>
</organism>
<comment type="caution">
    <text evidence="1">The sequence shown here is derived from an EMBL/GenBank/DDBJ whole genome shotgun (WGS) entry which is preliminary data.</text>
</comment>
<evidence type="ECO:0000313" key="2">
    <source>
        <dbReference type="Proteomes" id="UP001162156"/>
    </source>
</evidence>
<name>A0AAV8X881_9CUCU</name>